<protein>
    <recommendedName>
        <fullName evidence="5">Glycine zipper family protein</fullName>
    </recommendedName>
</protein>
<reference evidence="3 4" key="1">
    <citation type="journal article" date="2010" name="J. Bacteriol.">
        <title>Completed genome sequence of the anaerobic iron-oxidizing bacterium Acidovorax ebreus strain TPSY.</title>
        <authorList>
            <person name="Byrne-Bailey K.G."/>
            <person name="Weber K.A."/>
            <person name="Chair A.H."/>
            <person name="Bose S."/>
            <person name="Knox T."/>
            <person name="Spanbauer T.L."/>
            <person name="Chertkov O."/>
            <person name="Coates J.D."/>
        </authorList>
    </citation>
    <scope>NUCLEOTIDE SEQUENCE [LARGE SCALE GENOMIC DNA]</scope>
    <source>
        <strain evidence="3 4">TPSY</strain>
    </source>
</reference>
<gene>
    <name evidence="3" type="ordered locus">Dtpsy_0101</name>
</gene>
<dbReference type="KEGG" id="dia:Dtpsy_0101"/>
<evidence type="ECO:0000256" key="1">
    <source>
        <dbReference type="SAM" id="MobiDB-lite"/>
    </source>
</evidence>
<accession>A0A9J9U9L6</accession>
<dbReference type="PROSITE" id="PS51257">
    <property type="entry name" value="PROKAR_LIPOPROTEIN"/>
    <property type="match status" value="1"/>
</dbReference>
<dbReference type="EMBL" id="CP001392">
    <property type="protein sequence ID" value="ACM31588.1"/>
    <property type="molecule type" value="Genomic_DNA"/>
</dbReference>
<keyword evidence="2" id="KW-0732">Signal</keyword>
<feature type="region of interest" description="Disordered" evidence="1">
    <location>
        <begin position="142"/>
        <end position="167"/>
    </location>
</feature>
<evidence type="ECO:0000256" key="2">
    <source>
        <dbReference type="SAM" id="SignalP"/>
    </source>
</evidence>
<name>A0A9J9U9L6_ACIET</name>
<proteinExistence type="predicted"/>
<dbReference type="Proteomes" id="UP000000450">
    <property type="component" value="Chromosome"/>
</dbReference>
<sequence>MQPSPRTSFPATPRRATATLALCVAACLAVTGCATPPPPPVAPDPALDARARYDADLQDCRDRAQQVGVLSETLDAVVQGALVAAFLAWGLGRSDTGVRDWALTGGALAGGSQGLQALERRRQLVAHCMAVRGHRISPLAVAGPQPGAAPSVPVAPAAPPRPSGADAYSAERLAREQACHAQPVAALAAKGPGFETYSVPCSNGDALAIRCEFGNCRVLR</sequence>
<dbReference type="AlphaFoldDB" id="A0A9J9U9L6"/>
<feature type="chain" id="PRO_5039935597" description="Glycine zipper family protein" evidence="2">
    <location>
        <begin position="35"/>
        <end position="220"/>
    </location>
</feature>
<evidence type="ECO:0008006" key="5">
    <source>
        <dbReference type="Google" id="ProtNLM"/>
    </source>
</evidence>
<organism evidence="3 4">
    <name type="scientific">Acidovorax ebreus (strain TPSY)</name>
    <name type="common">Diaphorobacter sp. (strain TPSY)</name>
    <dbReference type="NCBI Taxonomy" id="535289"/>
    <lineage>
        <taxon>Bacteria</taxon>
        <taxon>Pseudomonadati</taxon>
        <taxon>Pseudomonadota</taxon>
        <taxon>Betaproteobacteria</taxon>
        <taxon>Burkholderiales</taxon>
        <taxon>Comamonadaceae</taxon>
        <taxon>Diaphorobacter</taxon>
    </lineage>
</organism>
<keyword evidence="4" id="KW-1185">Reference proteome</keyword>
<feature type="compositionally biased region" description="Low complexity" evidence="1">
    <location>
        <begin position="142"/>
        <end position="155"/>
    </location>
</feature>
<evidence type="ECO:0000313" key="3">
    <source>
        <dbReference type="EMBL" id="ACM31588.1"/>
    </source>
</evidence>
<feature type="signal peptide" evidence="2">
    <location>
        <begin position="1"/>
        <end position="34"/>
    </location>
</feature>
<evidence type="ECO:0000313" key="4">
    <source>
        <dbReference type="Proteomes" id="UP000000450"/>
    </source>
</evidence>
<dbReference type="RefSeq" id="WP_012655209.1">
    <property type="nucleotide sequence ID" value="NC_011992.1"/>
</dbReference>